<proteinExistence type="predicted"/>
<feature type="compositionally biased region" description="Basic and acidic residues" evidence="1">
    <location>
        <begin position="104"/>
        <end position="116"/>
    </location>
</feature>
<organism evidence="2 3">
    <name type="scientific">Mycobacteroides abscessus MAB_091912_2446</name>
    <dbReference type="NCBI Taxonomy" id="1335414"/>
    <lineage>
        <taxon>Bacteria</taxon>
        <taxon>Bacillati</taxon>
        <taxon>Actinomycetota</taxon>
        <taxon>Actinomycetes</taxon>
        <taxon>Mycobacteriales</taxon>
        <taxon>Mycobacteriaceae</taxon>
        <taxon>Mycobacteroides</taxon>
        <taxon>Mycobacteroides abscessus</taxon>
    </lineage>
</organism>
<accession>A0A829M822</accession>
<evidence type="ECO:0000313" key="2">
    <source>
        <dbReference type="EMBL" id="ESV62260.1"/>
    </source>
</evidence>
<gene>
    <name evidence="2" type="ORF">L833_4665</name>
</gene>
<sequence>MTAILTGEVVEELPSEVESKVVALRQLDGDSQAAAVTVMLSHSRTGLLAAIAAQDLPQIVEWKAKASAISEVAKQLRLGKDIQQEAAEFVRRAERGLGVGIREGQARGEVTSRADNDGGGTPTPGTRGSCPSSTDVRDRRPTPTDFAKQSELSGKTGAEGIYAMTDGVSDEQFEEALTEAREEGNLSRANVARKCKDRAQVAREVVDAGDPLIDAAVAEPVATKWPFRNSPTEFLAEITGSIAAFAENIKWITAGSVELEELEALTKQARDAWSRINKHLKEINNV</sequence>
<protein>
    <submittedName>
        <fullName evidence="2">Putative gp48</fullName>
    </submittedName>
</protein>
<dbReference type="EMBL" id="AYTF01000002">
    <property type="protein sequence ID" value="ESV62260.1"/>
    <property type="molecule type" value="Genomic_DNA"/>
</dbReference>
<reference evidence="2 3" key="1">
    <citation type="journal article" date="2014" name="Emerg. Infect. Dis.">
        <title>High-level Relatedness among Mycobacterium abscessus subsp. massiliense Strains from Widely Separated Outbreaks.</title>
        <authorList>
            <person name="Tettelin H."/>
            <person name="Davidson R.M."/>
            <person name="Agrawal S."/>
            <person name="Aitken M.L."/>
            <person name="Shallom S."/>
            <person name="Hasan N.A."/>
            <person name="Strong M."/>
            <person name="Nogueira de Moura V.C."/>
            <person name="De Groote M.A."/>
            <person name="Duarte R.S."/>
            <person name="Hine E."/>
            <person name="Parankush S."/>
            <person name="Su Q."/>
            <person name="Daugherty S.C."/>
            <person name="Fraser C.M."/>
            <person name="Brown-Elliott B.A."/>
            <person name="Wallace R.J.Jr."/>
            <person name="Holland S.M."/>
            <person name="Sampaio E.P."/>
            <person name="Olivier K.N."/>
            <person name="Jackson M."/>
            <person name="Zelazny A.M."/>
        </authorList>
    </citation>
    <scope>NUCLEOTIDE SEQUENCE [LARGE SCALE GENOMIC DNA]</scope>
    <source>
        <strain evidence="2 3">MAB_091912_2446</strain>
    </source>
</reference>
<dbReference type="AlphaFoldDB" id="A0A829M822"/>
<feature type="compositionally biased region" description="Low complexity" evidence="1">
    <location>
        <begin position="123"/>
        <end position="134"/>
    </location>
</feature>
<dbReference type="Proteomes" id="UP000018502">
    <property type="component" value="Unassembled WGS sequence"/>
</dbReference>
<feature type="region of interest" description="Disordered" evidence="1">
    <location>
        <begin position="101"/>
        <end position="154"/>
    </location>
</feature>
<comment type="caution">
    <text evidence="2">The sequence shown here is derived from an EMBL/GenBank/DDBJ whole genome shotgun (WGS) entry which is preliminary data.</text>
</comment>
<name>A0A829M822_9MYCO</name>
<evidence type="ECO:0000256" key="1">
    <source>
        <dbReference type="SAM" id="MobiDB-lite"/>
    </source>
</evidence>
<evidence type="ECO:0000313" key="3">
    <source>
        <dbReference type="Proteomes" id="UP000018502"/>
    </source>
</evidence>